<sequence length="235" mass="24700">MHPASLLAVASLAAASPLETRQQTNTPCHNVHVITVRGSYEGYAAGSNRQDDLLVPEVCKGKPSCGYEDVVYPATLDGDYCGSSQTQGVWALIGQLNDYAGRCPDSKIVLVGYSQGAHVIGDVLGTGGSGSCDAGNQALDPKSSPGNKIEAIAFFGDPRRTPGQSYNNGSAGKDSTGDFPRLGDDITQLNHYEGRLGSWCLANDLYCTTGSDGNAHATAVETYYKDAAEFIRGKL</sequence>
<proteinExistence type="predicted"/>
<accession>A0ACC0V9V6</accession>
<comment type="caution">
    <text evidence="1">The sequence shown here is derived from an EMBL/GenBank/DDBJ whole genome shotgun (WGS) entry which is preliminary data.</text>
</comment>
<evidence type="ECO:0000313" key="2">
    <source>
        <dbReference type="Proteomes" id="UP001163324"/>
    </source>
</evidence>
<dbReference type="Proteomes" id="UP001163324">
    <property type="component" value="Chromosome 2"/>
</dbReference>
<keyword evidence="2" id="KW-1185">Reference proteome</keyword>
<reference evidence="1" key="1">
    <citation type="submission" date="2022-10" db="EMBL/GenBank/DDBJ databases">
        <title>Complete Genome of Trichothecium roseum strain YXFP-22015, a Plant Pathogen Isolated from Citrus.</title>
        <authorList>
            <person name="Wang Y."/>
            <person name="Zhu L."/>
        </authorList>
    </citation>
    <scope>NUCLEOTIDE SEQUENCE</scope>
    <source>
        <strain evidence="1">YXFP-22015</strain>
    </source>
</reference>
<protein>
    <submittedName>
        <fullName evidence="1">Uncharacterized protein</fullName>
    </submittedName>
</protein>
<dbReference type="EMBL" id="CM047941">
    <property type="protein sequence ID" value="KAI9902610.1"/>
    <property type="molecule type" value="Genomic_DNA"/>
</dbReference>
<evidence type="ECO:0000313" key="1">
    <source>
        <dbReference type="EMBL" id="KAI9902610.1"/>
    </source>
</evidence>
<name>A0ACC0V9V6_9HYPO</name>
<organism evidence="1 2">
    <name type="scientific">Trichothecium roseum</name>
    <dbReference type="NCBI Taxonomy" id="47278"/>
    <lineage>
        <taxon>Eukaryota</taxon>
        <taxon>Fungi</taxon>
        <taxon>Dikarya</taxon>
        <taxon>Ascomycota</taxon>
        <taxon>Pezizomycotina</taxon>
        <taxon>Sordariomycetes</taxon>
        <taxon>Hypocreomycetidae</taxon>
        <taxon>Hypocreales</taxon>
        <taxon>Hypocreales incertae sedis</taxon>
        <taxon>Trichothecium</taxon>
    </lineage>
</organism>
<gene>
    <name evidence="1" type="ORF">N3K66_001962</name>
</gene>